<accession>A7N1V3</accession>
<dbReference type="KEGG" id="vha:VIBHAR_03263"/>
<reference evidence="1 2" key="1">
    <citation type="submission" date="2007-08" db="EMBL/GenBank/DDBJ databases">
        <authorList>
            <consortium name="The Vibrio harveyi Genome Sequencing Project"/>
            <person name="Bassler B."/>
            <person name="Clifton S.W."/>
            <person name="Fulton L."/>
            <person name="Delehaunty K."/>
            <person name="Fronick C."/>
            <person name="Harrison M."/>
            <person name="Markivic C."/>
            <person name="Fulton R."/>
            <person name="Tin-Wollam A.-M."/>
            <person name="Shah N."/>
            <person name="Pepin K."/>
            <person name="Nash W."/>
            <person name="Thiruvilangam P."/>
            <person name="Bhonagiri V."/>
            <person name="Waters C."/>
            <person name="Tu K.C."/>
            <person name="Irgon J."/>
            <person name="Wilson R.K."/>
        </authorList>
    </citation>
    <scope>NUCLEOTIDE SEQUENCE [LARGE SCALE GENOMIC DNA]</scope>
    <source>
        <strain evidence="2">ATCC BAA-1116 / BB120</strain>
    </source>
</reference>
<dbReference type="AlphaFoldDB" id="A7N1V3"/>
<name>A7N1V3_VIBC1</name>
<gene>
    <name evidence="1" type="ordered locus">VIBHAR_03263</name>
</gene>
<organism evidence="1 2">
    <name type="scientific">Vibrio campbellii (strain ATCC BAA-1116)</name>
    <dbReference type="NCBI Taxonomy" id="2902295"/>
    <lineage>
        <taxon>Bacteria</taxon>
        <taxon>Pseudomonadati</taxon>
        <taxon>Pseudomonadota</taxon>
        <taxon>Gammaproteobacteria</taxon>
        <taxon>Vibrionales</taxon>
        <taxon>Vibrionaceae</taxon>
        <taxon>Vibrio</taxon>
    </lineage>
</organism>
<evidence type="ECO:0000313" key="2">
    <source>
        <dbReference type="Proteomes" id="UP000008152"/>
    </source>
</evidence>
<sequence length="42" mass="5028">MEIVLSGVRDQEFFMVFKLHFIIIDTYNTKVNLYTKVGKLFE</sequence>
<protein>
    <submittedName>
        <fullName evidence="1">Uncharacterized protein</fullName>
    </submittedName>
</protein>
<dbReference type="EMBL" id="CP000789">
    <property type="protein sequence ID" value="ABU72211.1"/>
    <property type="molecule type" value="Genomic_DNA"/>
</dbReference>
<proteinExistence type="predicted"/>
<dbReference type="PATRIC" id="fig|338187.36.peg.3191"/>
<dbReference type="Proteomes" id="UP000008152">
    <property type="component" value="Chromosome I"/>
</dbReference>
<evidence type="ECO:0000313" key="1">
    <source>
        <dbReference type="EMBL" id="ABU72211.1"/>
    </source>
</evidence>